<keyword evidence="1" id="KW-1133">Transmembrane helix</keyword>
<dbReference type="HOGENOM" id="CLU_1698046_0_0_1"/>
<reference evidence="3" key="2">
    <citation type="submission" date="2013-12" db="EMBL/GenBank/DDBJ databases">
        <authorList>
            <person name="Yu Y."/>
            <person name="Lee S."/>
            <person name="de Baynast K."/>
            <person name="Wissotski M."/>
            <person name="Liu L."/>
            <person name="Talag J."/>
            <person name="Goicoechea J."/>
            <person name="Angelova A."/>
            <person name="Jetty R."/>
            <person name="Kudrna D."/>
            <person name="Golser W."/>
            <person name="Rivera L."/>
            <person name="Zhang J."/>
            <person name="Wing R."/>
        </authorList>
    </citation>
    <scope>NUCLEOTIDE SEQUENCE</scope>
</reference>
<reference evidence="2 3" key="1">
    <citation type="submission" date="2012-08" db="EMBL/GenBank/DDBJ databases">
        <title>Oryza genome evolution.</title>
        <authorList>
            <person name="Wing R.A."/>
        </authorList>
    </citation>
    <scope>NUCLEOTIDE SEQUENCE</scope>
</reference>
<proteinExistence type="predicted"/>
<keyword evidence="1" id="KW-0472">Membrane</keyword>
<evidence type="ECO:0000313" key="2">
    <source>
        <dbReference type="EnsemblPlants" id="LPERR11G00850.1"/>
    </source>
</evidence>
<evidence type="ECO:0000313" key="3">
    <source>
        <dbReference type="Proteomes" id="UP000032180"/>
    </source>
</evidence>
<accession>A0A0D9XND8</accession>
<feature type="transmembrane region" description="Helical" evidence="1">
    <location>
        <begin position="20"/>
        <end position="38"/>
    </location>
</feature>
<dbReference type="AlphaFoldDB" id="A0A0D9XND8"/>
<dbReference type="Proteomes" id="UP000032180">
    <property type="component" value="Chromosome 11"/>
</dbReference>
<evidence type="ECO:0008006" key="4">
    <source>
        <dbReference type="Google" id="ProtNLM"/>
    </source>
</evidence>
<dbReference type="Gene3D" id="1.10.110.10">
    <property type="entry name" value="Plant lipid-transfer and hydrophobic proteins"/>
    <property type="match status" value="1"/>
</dbReference>
<name>A0A0D9XND8_9ORYZ</name>
<keyword evidence="3" id="KW-1185">Reference proteome</keyword>
<dbReference type="InterPro" id="IPR036312">
    <property type="entry name" value="Bifun_inhib/LTP/seed_sf"/>
</dbReference>
<dbReference type="Gramene" id="LPERR11G00850.1">
    <property type="protein sequence ID" value="LPERR11G00850.1"/>
    <property type="gene ID" value="LPERR11G00850"/>
</dbReference>
<evidence type="ECO:0000256" key="1">
    <source>
        <dbReference type="SAM" id="Phobius"/>
    </source>
</evidence>
<dbReference type="EnsemblPlants" id="LPERR11G00850.1">
    <property type="protein sequence ID" value="LPERR11G00850.1"/>
    <property type="gene ID" value="LPERR11G00850"/>
</dbReference>
<organism evidence="2 3">
    <name type="scientific">Leersia perrieri</name>
    <dbReference type="NCBI Taxonomy" id="77586"/>
    <lineage>
        <taxon>Eukaryota</taxon>
        <taxon>Viridiplantae</taxon>
        <taxon>Streptophyta</taxon>
        <taxon>Embryophyta</taxon>
        <taxon>Tracheophyta</taxon>
        <taxon>Spermatophyta</taxon>
        <taxon>Magnoliopsida</taxon>
        <taxon>Liliopsida</taxon>
        <taxon>Poales</taxon>
        <taxon>Poaceae</taxon>
        <taxon>BOP clade</taxon>
        <taxon>Oryzoideae</taxon>
        <taxon>Oryzeae</taxon>
        <taxon>Oryzinae</taxon>
        <taxon>Leersia</taxon>
    </lineage>
</organism>
<keyword evidence="1" id="KW-0812">Transmembrane</keyword>
<sequence>MAPLALNSKLQLQVKKPAMVVLVIMATSMILLVAAAVGEMTTRCEGVESLTEPCVPFLTARTDELTYDCCDAAIKSVYYLDDVIQILGKDQLADICLCVEGLRSKYVIERRSTYDRLYRECLENSPVMKDIFPNVVRNITSINDCLSLYGAGGGN</sequence>
<protein>
    <recommendedName>
        <fullName evidence="4">Bifunctional inhibitor/plant lipid transfer protein/seed storage helical domain-containing protein</fullName>
    </recommendedName>
</protein>
<reference evidence="2" key="3">
    <citation type="submission" date="2015-04" db="UniProtKB">
        <authorList>
            <consortium name="EnsemblPlants"/>
        </authorList>
    </citation>
    <scope>IDENTIFICATION</scope>
</reference>